<feature type="signal peptide" evidence="1">
    <location>
        <begin position="1"/>
        <end position="25"/>
    </location>
</feature>
<keyword evidence="1" id="KW-0732">Signal</keyword>
<organism evidence="2 3">
    <name type="scientific">Krasilnikovia cinnamomea</name>
    <dbReference type="NCBI Taxonomy" id="349313"/>
    <lineage>
        <taxon>Bacteria</taxon>
        <taxon>Bacillati</taxon>
        <taxon>Actinomycetota</taxon>
        <taxon>Actinomycetes</taxon>
        <taxon>Micromonosporales</taxon>
        <taxon>Micromonosporaceae</taxon>
        <taxon>Krasilnikovia</taxon>
    </lineage>
</organism>
<sequence>MNMQSRGVFAAGIALAGLVVTGAPAAAQEPDAPTYVRANVKTGGAEVRGPEWLNFDDAAVSDDGRFTVFSSNATDLVPGDTNTSWDVFLRDSVKDETTRISVSSSGEQTTYGGAGLKSAYSGESSMSADGRYVVFTSHGPNLVADDTNNSSDIFLRDTVAGTTTRVSLTETGAQADKQSYRPALSADGRFVAFVTWAALVAGDTDTRPDVYLRDLTSGRTVLVSESYDGSPVEVDGFGFDDLAITPGGRFVAFQTDATKLVADDTNGRADAFVRDLQTGTTVRASVSDSGAQADAGSYWASISADGRYVGFTSNAKNLVPGVTDGRYQAYVRDLAEGTTTLASVRDGAAYDDDFTEFAQISPDGRHVAFQVASFKDPYPTDIFIRDLDAQTTRRVTVSPAGGHPNGESWGGRFSHNGRHLVFKSEASDLVDGDTNRSKDIFVRLNVG</sequence>
<dbReference type="EMBL" id="SHKY01000001">
    <property type="protein sequence ID" value="RZU52067.1"/>
    <property type="molecule type" value="Genomic_DNA"/>
</dbReference>
<dbReference type="Gene3D" id="2.120.10.30">
    <property type="entry name" value="TolB, C-terminal domain"/>
    <property type="match status" value="1"/>
</dbReference>
<feature type="chain" id="PRO_5020536018" description="WD40 repeat protein" evidence="1">
    <location>
        <begin position="26"/>
        <end position="447"/>
    </location>
</feature>
<dbReference type="PANTHER" id="PTHR36842:SF2">
    <property type="entry name" value="SLR0505 PROTEIN"/>
    <property type="match status" value="1"/>
</dbReference>
<protein>
    <recommendedName>
        <fullName evidence="4">WD40 repeat protein</fullName>
    </recommendedName>
</protein>
<proteinExistence type="predicted"/>
<name>A0A4Q7ZM66_9ACTN</name>
<reference evidence="2 3" key="1">
    <citation type="submission" date="2019-02" db="EMBL/GenBank/DDBJ databases">
        <title>Sequencing the genomes of 1000 actinobacteria strains.</title>
        <authorList>
            <person name="Klenk H.-P."/>
        </authorList>
    </citation>
    <scope>NUCLEOTIDE SEQUENCE [LARGE SCALE GENOMIC DNA]</scope>
    <source>
        <strain evidence="2 3">DSM 45162</strain>
    </source>
</reference>
<dbReference type="OrthoDB" id="39703at2"/>
<dbReference type="RefSeq" id="WP_130510732.1">
    <property type="nucleotide sequence ID" value="NZ_SHKY01000001.1"/>
</dbReference>
<dbReference type="SUPFAM" id="SSF82171">
    <property type="entry name" value="DPP6 N-terminal domain-like"/>
    <property type="match status" value="1"/>
</dbReference>
<dbReference type="InterPro" id="IPR011042">
    <property type="entry name" value="6-blade_b-propeller_TolB-like"/>
</dbReference>
<evidence type="ECO:0000313" key="3">
    <source>
        <dbReference type="Proteomes" id="UP000292564"/>
    </source>
</evidence>
<evidence type="ECO:0000256" key="1">
    <source>
        <dbReference type="SAM" id="SignalP"/>
    </source>
</evidence>
<comment type="caution">
    <text evidence="2">The sequence shown here is derived from an EMBL/GenBank/DDBJ whole genome shotgun (WGS) entry which is preliminary data.</text>
</comment>
<dbReference type="PANTHER" id="PTHR36842">
    <property type="entry name" value="PROTEIN TOLB HOMOLOG"/>
    <property type="match status" value="1"/>
</dbReference>
<evidence type="ECO:0000313" key="2">
    <source>
        <dbReference type="EMBL" id="RZU52067.1"/>
    </source>
</evidence>
<dbReference type="AlphaFoldDB" id="A0A4Q7ZM66"/>
<gene>
    <name evidence="2" type="ORF">EV385_3908</name>
</gene>
<dbReference type="Proteomes" id="UP000292564">
    <property type="component" value="Unassembled WGS sequence"/>
</dbReference>
<keyword evidence="3" id="KW-1185">Reference proteome</keyword>
<evidence type="ECO:0008006" key="4">
    <source>
        <dbReference type="Google" id="ProtNLM"/>
    </source>
</evidence>
<dbReference type="Gene3D" id="2.140.10.30">
    <property type="entry name" value="Dipeptidylpeptidase IV, N-terminal domain"/>
    <property type="match status" value="1"/>
</dbReference>
<accession>A0A4Q7ZM66</accession>